<dbReference type="SMART" id="SM00360">
    <property type="entry name" value="RRM"/>
    <property type="match status" value="3"/>
</dbReference>
<feature type="compositionally biased region" description="Basic residues" evidence="8">
    <location>
        <begin position="2291"/>
        <end position="2308"/>
    </location>
</feature>
<dbReference type="PROSITE" id="PS50917">
    <property type="entry name" value="SPOC"/>
    <property type="match status" value="1"/>
</dbReference>
<feature type="compositionally biased region" description="Basic and acidic residues" evidence="8">
    <location>
        <begin position="1514"/>
        <end position="1524"/>
    </location>
</feature>
<dbReference type="InterPro" id="IPR000504">
    <property type="entry name" value="RRM_dom"/>
</dbReference>
<evidence type="ECO:0000256" key="6">
    <source>
        <dbReference type="ARBA" id="ARBA00023242"/>
    </source>
</evidence>
<feature type="compositionally biased region" description="Basic and acidic residues" evidence="8">
    <location>
        <begin position="1757"/>
        <end position="1776"/>
    </location>
</feature>
<feature type="domain" description="RRM" evidence="9">
    <location>
        <begin position="478"/>
        <end position="559"/>
    </location>
</feature>
<feature type="compositionally biased region" description="Polar residues" evidence="8">
    <location>
        <begin position="1810"/>
        <end position="1832"/>
    </location>
</feature>
<feature type="compositionally biased region" description="Polar residues" evidence="8">
    <location>
        <begin position="304"/>
        <end position="316"/>
    </location>
</feature>
<dbReference type="SUPFAM" id="SSF100939">
    <property type="entry name" value="SPOC domain-like"/>
    <property type="match status" value="1"/>
</dbReference>
<feature type="region of interest" description="Disordered" evidence="8">
    <location>
        <begin position="868"/>
        <end position="907"/>
    </location>
</feature>
<dbReference type="PANTHER" id="PTHR13484:SF0">
    <property type="entry name" value="PRE-MRNA 3'-END-PROCESSING FACTOR FIP1"/>
    <property type="match status" value="1"/>
</dbReference>
<evidence type="ECO:0000256" key="7">
    <source>
        <dbReference type="PROSITE-ProRule" id="PRU00176"/>
    </source>
</evidence>
<feature type="compositionally biased region" description="Polar residues" evidence="8">
    <location>
        <begin position="1525"/>
        <end position="1540"/>
    </location>
</feature>
<feature type="compositionally biased region" description="Low complexity" evidence="8">
    <location>
        <begin position="788"/>
        <end position="799"/>
    </location>
</feature>
<name>A0A915BDI9_PARUN</name>
<evidence type="ECO:0000259" key="9">
    <source>
        <dbReference type="PROSITE" id="PS50102"/>
    </source>
</evidence>
<feature type="compositionally biased region" description="Low complexity" evidence="8">
    <location>
        <begin position="1382"/>
        <end position="1393"/>
    </location>
</feature>
<evidence type="ECO:0000256" key="4">
    <source>
        <dbReference type="ARBA" id="ARBA00023054"/>
    </source>
</evidence>
<keyword evidence="11" id="KW-1185">Reference proteome</keyword>
<feature type="compositionally biased region" description="Polar residues" evidence="8">
    <location>
        <begin position="2406"/>
        <end position="2423"/>
    </location>
</feature>
<feature type="compositionally biased region" description="Polar residues" evidence="8">
    <location>
        <begin position="977"/>
        <end position="991"/>
    </location>
</feature>
<dbReference type="GO" id="GO:0003723">
    <property type="term" value="F:RNA binding"/>
    <property type="evidence" value="ECO:0007669"/>
    <property type="project" value="UniProtKB-UniRule"/>
</dbReference>
<dbReference type="InterPro" id="IPR012921">
    <property type="entry name" value="SPOC_C"/>
</dbReference>
<feature type="region of interest" description="Disordered" evidence="8">
    <location>
        <begin position="2667"/>
        <end position="2702"/>
    </location>
</feature>
<dbReference type="Gene3D" id="3.30.70.330">
    <property type="match status" value="2"/>
</dbReference>
<feature type="domain" description="RRM" evidence="9">
    <location>
        <begin position="76"/>
        <end position="145"/>
    </location>
</feature>
<feature type="compositionally biased region" description="Polar residues" evidence="8">
    <location>
        <begin position="1102"/>
        <end position="1115"/>
    </location>
</feature>
<feature type="compositionally biased region" description="Basic and acidic residues" evidence="8">
    <location>
        <begin position="2171"/>
        <end position="2180"/>
    </location>
</feature>
<feature type="domain" description="RRM" evidence="9">
    <location>
        <begin position="329"/>
        <end position="410"/>
    </location>
</feature>
<dbReference type="InterPro" id="IPR051187">
    <property type="entry name" value="Pre-mRNA_3'-end_processing_reg"/>
</dbReference>
<feature type="region of interest" description="Disordered" evidence="8">
    <location>
        <begin position="2885"/>
        <end position="2946"/>
    </location>
</feature>
<evidence type="ECO:0000313" key="11">
    <source>
        <dbReference type="Proteomes" id="UP000887569"/>
    </source>
</evidence>
<feature type="compositionally biased region" description="Basic and acidic residues" evidence="8">
    <location>
        <begin position="868"/>
        <end position="880"/>
    </location>
</feature>
<feature type="compositionally biased region" description="Low complexity" evidence="8">
    <location>
        <begin position="1125"/>
        <end position="1139"/>
    </location>
</feature>
<feature type="compositionally biased region" description="Low complexity" evidence="8">
    <location>
        <begin position="3150"/>
        <end position="3168"/>
    </location>
</feature>
<feature type="compositionally biased region" description="Basic residues" evidence="8">
    <location>
        <begin position="1833"/>
        <end position="1846"/>
    </location>
</feature>
<feature type="compositionally biased region" description="Low complexity" evidence="8">
    <location>
        <begin position="255"/>
        <end position="272"/>
    </location>
</feature>
<feature type="compositionally biased region" description="Basic residues" evidence="8">
    <location>
        <begin position="1879"/>
        <end position="1901"/>
    </location>
</feature>
<reference evidence="12" key="1">
    <citation type="submission" date="2022-11" db="UniProtKB">
        <authorList>
            <consortium name="WormBaseParasite"/>
        </authorList>
    </citation>
    <scope>IDENTIFICATION</scope>
</reference>
<feature type="region of interest" description="Disordered" evidence="8">
    <location>
        <begin position="3078"/>
        <end position="3102"/>
    </location>
</feature>
<dbReference type="WBParaSite" id="PgR035X_g091_t04">
    <property type="protein sequence ID" value="PgR035X_g091_t04"/>
    <property type="gene ID" value="PgR035X_g091"/>
</dbReference>
<feature type="region of interest" description="Disordered" evidence="8">
    <location>
        <begin position="1369"/>
        <end position="1722"/>
    </location>
</feature>
<feature type="compositionally biased region" description="Low complexity" evidence="8">
    <location>
        <begin position="2795"/>
        <end position="2826"/>
    </location>
</feature>
<dbReference type="Pfam" id="PF00076">
    <property type="entry name" value="RRM_1"/>
    <property type="match status" value="1"/>
</dbReference>
<evidence type="ECO:0000256" key="2">
    <source>
        <dbReference type="ARBA" id="ARBA00022884"/>
    </source>
</evidence>
<dbReference type="PROSITE" id="PS50102">
    <property type="entry name" value="RRM"/>
    <property type="match status" value="3"/>
</dbReference>
<feature type="compositionally biased region" description="Low complexity" evidence="8">
    <location>
        <begin position="757"/>
        <end position="778"/>
    </location>
</feature>
<dbReference type="GO" id="GO:0005847">
    <property type="term" value="C:mRNA cleavage and polyadenylation specificity factor complex"/>
    <property type="evidence" value="ECO:0007669"/>
    <property type="project" value="TreeGrafter"/>
</dbReference>
<dbReference type="Gene3D" id="2.40.290.10">
    <property type="match status" value="1"/>
</dbReference>
<feature type="region of interest" description="Disordered" evidence="8">
    <location>
        <begin position="1751"/>
        <end position="2341"/>
    </location>
</feature>
<protein>
    <submittedName>
        <fullName evidence="12">Msx2-interacting protein</fullName>
    </submittedName>
</protein>
<feature type="compositionally biased region" description="Low complexity" evidence="8">
    <location>
        <begin position="669"/>
        <end position="689"/>
    </location>
</feature>
<feature type="compositionally biased region" description="Low complexity" evidence="8">
    <location>
        <begin position="1462"/>
        <end position="1488"/>
    </location>
</feature>
<feature type="compositionally biased region" description="Basic and acidic residues" evidence="8">
    <location>
        <begin position="1933"/>
        <end position="2013"/>
    </location>
</feature>
<feature type="region of interest" description="Disordered" evidence="8">
    <location>
        <begin position="3146"/>
        <end position="3199"/>
    </location>
</feature>
<dbReference type="InterPro" id="IPR016194">
    <property type="entry name" value="SPOC-like_C_dom_sf"/>
</dbReference>
<evidence type="ECO:0000256" key="8">
    <source>
        <dbReference type="SAM" id="MobiDB-lite"/>
    </source>
</evidence>
<feature type="compositionally biased region" description="Basic and acidic residues" evidence="8">
    <location>
        <begin position="2309"/>
        <end position="2321"/>
    </location>
</feature>
<feature type="region of interest" description="Disordered" evidence="8">
    <location>
        <begin position="1036"/>
        <end position="1148"/>
    </location>
</feature>
<keyword evidence="3" id="KW-0805">Transcription regulation</keyword>
<evidence type="ECO:0000256" key="3">
    <source>
        <dbReference type="ARBA" id="ARBA00023015"/>
    </source>
</evidence>
<feature type="region of interest" description="Disordered" evidence="8">
    <location>
        <begin position="2371"/>
        <end position="2523"/>
    </location>
</feature>
<proteinExistence type="predicted"/>
<feature type="domain" description="SPOC" evidence="10">
    <location>
        <begin position="3453"/>
        <end position="3623"/>
    </location>
</feature>
<dbReference type="InterPro" id="IPR035979">
    <property type="entry name" value="RBD_domain_sf"/>
</dbReference>
<feature type="compositionally biased region" description="Basic and acidic residues" evidence="8">
    <location>
        <begin position="2072"/>
        <end position="2098"/>
    </location>
</feature>
<organism evidence="11 12">
    <name type="scientific">Parascaris univalens</name>
    <name type="common">Nematode worm</name>
    <dbReference type="NCBI Taxonomy" id="6257"/>
    <lineage>
        <taxon>Eukaryota</taxon>
        <taxon>Metazoa</taxon>
        <taxon>Ecdysozoa</taxon>
        <taxon>Nematoda</taxon>
        <taxon>Chromadorea</taxon>
        <taxon>Rhabditida</taxon>
        <taxon>Spirurina</taxon>
        <taxon>Ascaridomorpha</taxon>
        <taxon>Ascaridoidea</taxon>
        <taxon>Ascarididae</taxon>
        <taxon>Parascaris</taxon>
    </lineage>
</organism>
<feature type="compositionally biased region" description="Basic and acidic residues" evidence="8">
    <location>
        <begin position="2688"/>
        <end position="2702"/>
    </location>
</feature>
<feature type="compositionally biased region" description="Low complexity" evidence="8">
    <location>
        <begin position="728"/>
        <end position="741"/>
    </location>
</feature>
<feature type="compositionally biased region" description="Low complexity" evidence="8">
    <location>
        <begin position="831"/>
        <end position="841"/>
    </location>
</feature>
<feature type="compositionally biased region" description="Acidic residues" evidence="8">
    <location>
        <begin position="2671"/>
        <end position="2686"/>
    </location>
</feature>
<feature type="compositionally biased region" description="Polar residues" evidence="8">
    <location>
        <begin position="998"/>
        <end position="1008"/>
    </location>
</feature>
<dbReference type="SUPFAM" id="SSF54928">
    <property type="entry name" value="RNA-binding domain, RBD"/>
    <property type="match status" value="2"/>
</dbReference>
<feature type="compositionally biased region" description="Low complexity" evidence="8">
    <location>
        <begin position="151"/>
        <end position="163"/>
    </location>
</feature>
<dbReference type="InterPro" id="IPR010912">
    <property type="entry name" value="SPOC_met"/>
</dbReference>
<feature type="region of interest" description="Disordered" evidence="8">
    <location>
        <begin position="149"/>
        <end position="287"/>
    </location>
</feature>
<dbReference type="CDD" id="cd12348">
    <property type="entry name" value="RRM1_SHARP"/>
    <property type="match status" value="1"/>
</dbReference>
<feature type="compositionally biased region" description="Low complexity" evidence="8">
    <location>
        <begin position="811"/>
        <end position="823"/>
    </location>
</feature>
<dbReference type="FunFam" id="2.40.290.10:FF:000002">
    <property type="entry name" value="Spen family transcriptional repressor"/>
    <property type="match status" value="1"/>
</dbReference>
<dbReference type="PANTHER" id="PTHR13484">
    <property type="entry name" value="FIP1-LIKE 1 PROTEIN"/>
    <property type="match status" value="1"/>
</dbReference>
<dbReference type="Pfam" id="PF07744">
    <property type="entry name" value="SPOC"/>
    <property type="match status" value="1"/>
</dbReference>
<feature type="compositionally biased region" description="Low complexity" evidence="8">
    <location>
        <begin position="2437"/>
        <end position="2457"/>
    </location>
</feature>
<dbReference type="InterPro" id="IPR034172">
    <property type="entry name" value="SHARP_RRM1"/>
</dbReference>
<dbReference type="CDD" id="cd21543">
    <property type="entry name" value="SPOC_SHARP"/>
    <property type="match status" value="1"/>
</dbReference>
<feature type="compositionally biased region" description="Acidic residues" evidence="8">
    <location>
        <begin position="2184"/>
        <end position="2195"/>
    </location>
</feature>
<evidence type="ECO:0000259" key="10">
    <source>
        <dbReference type="PROSITE" id="PS50917"/>
    </source>
</evidence>
<evidence type="ECO:0000313" key="12">
    <source>
        <dbReference type="WBParaSite" id="PgR035X_g091_t04"/>
    </source>
</evidence>
<feature type="region of interest" description="Disordered" evidence="8">
    <location>
        <begin position="2795"/>
        <end position="2828"/>
    </location>
</feature>
<feature type="compositionally biased region" description="Basic and acidic residues" evidence="8">
    <location>
        <begin position="697"/>
        <end position="709"/>
    </location>
</feature>
<feature type="compositionally biased region" description="Basic and acidic residues" evidence="8">
    <location>
        <begin position="2029"/>
        <end position="2050"/>
    </location>
</feature>
<feature type="region of interest" description="Disordered" evidence="8">
    <location>
        <begin position="297"/>
        <end position="316"/>
    </location>
</feature>
<feature type="compositionally biased region" description="Polar residues" evidence="8">
    <location>
        <begin position="1071"/>
        <end position="1094"/>
    </location>
</feature>
<dbReference type="Proteomes" id="UP000887569">
    <property type="component" value="Unplaced"/>
</dbReference>
<keyword evidence="4" id="KW-0175">Coiled coil</keyword>
<feature type="compositionally biased region" description="Basic and acidic residues" evidence="8">
    <location>
        <begin position="1541"/>
        <end position="1681"/>
    </location>
</feature>
<feature type="compositionally biased region" description="Basic and acidic residues" evidence="8">
    <location>
        <begin position="2106"/>
        <end position="2155"/>
    </location>
</feature>
<feature type="compositionally biased region" description="Acidic residues" evidence="8">
    <location>
        <begin position="1701"/>
        <end position="1711"/>
    </location>
</feature>
<feature type="compositionally biased region" description="Polar residues" evidence="8">
    <location>
        <begin position="2749"/>
        <end position="2775"/>
    </location>
</feature>
<feature type="compositionally biased region" description="Basic and acidic residues" evidence="8">
    <location>
        <begin position="2197"/>
        <end position="2279"/>
    </location>
</feature>
<feature type="compositionally biased region" description="Low complexity" evidence="8">
    <location>
        <begin position="1402"/>
        <end position="1449"/>
    </location>
</feature>
<feature type="compositionally biased region" description="Basic and acidic residues" evidence="8">
    <location>
        <begin position="235"/>
        <end position="245"/>
    </location>
</feature>
<feature type="region of interest" description="Disordered" evidence="8">
    <location>
        <begin position="2743"/>
        <end position="2781"/>
    </location>
</feature>
<accession>A0A915BDI9</accession>
<evidence type="ECO:0000256" key="5">
    <source>
        <dbReference type="ARBA" id="ARBA00023163"/>
    </source>
</evidence>
<dbReference type="InterPro" id="IPR012677">
    <property type="entry name" value="Nucleotide-bd_a/b_plait_sf"/>
</dbReference>
<comment type="subcellular location">
    <subcellularLocation>
        <location evidence="1">Nucleus</location>
    </subcellularLocation>
</comment>
<feature type="compositionally biased region" description="Basic and acidic residues" evidence="8">
    <location>
        <begin position="212"/>
        <end position="227"/>
    </location>
</feature>
<feature type="region of interest" description="Disordered" evidence="8">
    <location>
        <begin position="977"/>
        <end position="1012"/>
    </location>
</feature>
<keyword evidence="6" id="KW-0539">Nucleus</keyword>
<feature type="region of interest" description="Disordered" evidence="8">
    <location>
        <begin position="662"/>
        <end position="850"/>
    </location>
</feature>
<feature type="compositionally biased region" description="Polar residues" evidence="8">
    <location>
        <begin position="3171"/>
        <end position="3199"/>
    </location>
</feature>
<evidence type="ECO:0000256" key="1">
    <source>
        <dbReference type="ARBA" id="ARBA00004123"/>
    </source>
</evidence>
<feature type="compositionally biased region" description="Pro residues" evidence="8">
    <location>
        <begin position="1369"/>
        <end position="1381"/>
    </location>
</feature>
<feature type="compositionally biased region" description="Basic residues" evidence="8">
    <location>
        <begin position="1682"/>
        <end position="1697"/>
    </location>
</feature>
<feature type="compositionally biased region" description="Basic and acidic residues" evidence="8">
    <location>
        <begin position="1491"/>
        <end position="1501"/>
    </location>
</feature>
<sequence>MVISGPTLNVVYGAKSSSVSPLGASTPISFGYTTADICCGNFSTSQHHHSNTDDLLTTGCTQHAIMPIAEMSRESRHVHVLGLPDALSEERVSNFFSTFGRVQKAERLSSSGVVVSFMDVRSAQKAHSAEPKFDGHQLRITFHDQSKNGIVSSSVPSGGVVSPQTSKPTVSGAASGDSHRRSSELHSPGSSSSKHKERSSQHRVASSSSRRASRERCTSSRGEERSQRSRTSINADRRNGGESRNSRRSRRSPRSSDSSESSRDSPSPSGTSSHHHHSSNAPTVPSTVIKLNTSSSRRMEVLESSGTPHDSTSVSLSATCTQSPMQGMQGIYVSNLPSSRSESSLREFLSNAFKKFGKIVHIGFEMEFAPNFVEQRKALIIFQRLVEVDRLLNDVHHLLGLRLKIKLASHMVVTEAYNNLLMLTSAQASAISGTNLSTSHDTPSTYSRSFIKDCSQEGSSTSLHCSPCVDALAPRASRTLYVGGLERRTSDDSLRSRFAHFGHILDIDVKNWESPSPFAFIQFADVQSVVRAINAYNGNSSSSHTCGNKAKFKTNWGRTIVTNKIWIGELPSSCSPDYLREKIRVSFTETFNEVIYDPRWNEALLLFANNESAQRAFTMIKTKQIAFWDGDEKRDVHVPVDYCSEKLHDYFVDRKFRGDKESAASDLNGTSSFGTSSATSAVAPTSSLLAPPPDPPSHLRDIPRLEYRRSGSNGVPKRRRSIERDPVRNSSRSSRYSCAYNRSRRRRGRARHDDDQSASTSTSSSSTSESDSSGSRTTSPERKRDNTTNRSRSSQRSTNHPSASHKPREQSTSSSSARRGSSTPTMRVEPSGTSATSGTGSQLVQLLPPPMPSAAILNPLAAVCDKSHADEAADSKEKRTTLKRQHSFSGSSVDMEADDGEHRKESTCDAATVDNRNSRDSGFCESSHDNASTSETHVITSNRIEEIANTLVNVLQHHSKASTSAVPIDAAAHSATLRSSALHTSGASQPRASEESKSATASYQNQNAAPLGAQKRARWPWGNEPIKSHYAIPLDAYAGSSPKDPRRRPSLGRSSPSVMNLPLPKFAHDVNLTSADSRRNSLSTDAGRTTQQNTETRRPSRGNVNGHSSGCTPPHSSAAVRTHPSVSRSASSGSEAMLSPDATTSSTQHAVIPMSGVDIFGEGSPSSDSNAALRERIFALGAKFQHVDETFQKTKRTTQFDCERKPSTQRPYRFEEELERLRAKSSTGCSPSAPVSSLTASSTVLPSSASVFTDTFAKTRSYSLPYASSDPVDDTAQSGVSSKPLMSVTISLTGQTSVTTFSASTVQTPISASVTPVSTTVSPPFAPGPLKKPPVPPSPAVLKQQTSLVTTQMPPHVVAFPPNFSVPPPPIPQPPAPPMLLSPPALSSSTLISAPPPPPPMMLNSSVLHRDSTTPSTQTTPLLASSAKSAAVPTVSTSSVSASFPSTPVWKSPTVSAPKPGTPHSLSSSSLPSETLPKSTITTTKTPLNRTVDKTTNREIFQRSCSLASASKHSHSDRLRHNDPGSKSLNDLFRQQAQDSSEMRKKQMLKTKTDEGNEPKQERDKDNDSSKKVSNETVVERNVVKEADKKEKVVRDIKEKKKGWDGSEGKMKTDVHHSKEISEKKEKEKERESKAKDMSKEKRSIKEDREKERSKAKEKAKEKATKAKKEEERKRREQKEKERKRKEKTKEKRRRKAAKDSDDESDSEESESSSSDEQINIHSFDIEMQRLMLEEAASGSLGLSMYDRVKRRSSAMKPDDTAKKNKTLEILREKTQNKRNNQRRVKRVRLESSSEDNDEDNQRADEDSDAVSSISSGAVQRSSKNTKVASTSRCRKAKTSKANRKQARSEDSESDEDAHDGREKTSAESDSDEEVVESRRRKRKPAASKKSVKRTQAKLKAHSLSLDDVFGAYSTDDESTQQSRGSLAPSVDSKNDKREKAKEKKEKEREGEKGKEKEATEKEKEEGEKEKERMEKPREKERDRAKEKEKEEKDKEGEMERSEEVEKEKEKKFESRKRPKKTLSTVELFGRDSDVDMPSEKKKQKVEKSLVEISMFPEVNKKELKQKKKEGSRKTSEVKKTKEGEKTQVSKTEQFEKKLAKRLRKEQKEREEEQKREADESKKKKEENRIEKDIEKASGQTTKDKEVAKTGKGNREEEEDNIQKMEIGAETQHDENEPIKTEIPSEEMPQDEVVEEAAVKEEYERACEGIHEKQLEEGVKQDDEHKTNENIVDLGEKPPLEDEGNERERKRKADENEGVFDVKRIKEETKEEMPRKQLSDSDSSAGETKQKNTRRQKTTKRRATRKRVKNEEMETISEPRSDSSMTAAVKSELSEESECLLTPSDTMVKPCVVDEPASEKYGLLEDASKWGAESAKSVTDDDGSVSVSARTLSKDAMKAPPEVNIVATQSPHVTTKDGNQSSASDDEQETTGPARQRSVSSSSSSTSRSSSCRSSSSATAEQDAEAQVDTLAGSCNAASESARSPVQVEVKVSEPELGLQPEPDLEATQEPRLPPSESECGLEKEAPLQLRSNDMIAFVTSSDAVCSAVSMVTSGLDETEANEFDTENGDSNGGFELIDSGRVEDMLTDDGVSVPPERDVHDVQETEDAVQSIALFDDNASRHSGEEGSAAMDINYMSDATSRRSSIADTATVLAQDPQDVQKEFANGTTEDQEEKDVDADAEVQQEMETKVDEESNNDDEKLVDSVTHIDEVIDDVVAGGYMEVDAEQLMLINSKAKEEADRAAALASQQNTPQTPHSTHSFQGDSGQTTASTRSVEHQHQMNVPSNSICMMQSQMMQQQPQTQQIQQQQQQSQMQQQPHSQQSQTAIASPYHQMQQPLSMQHTQSRHEIIHQQTVPVNAPAEMHQAIGVRVQQQTMQQQQQPVQQSALQQQHQPLQQQQQQSMQQPQQQPSVQQIHQKVVQSQQPLQQPPTQQQMMQQHPSLQSPTMQHLMQRQTMHQQQQAHQMAVHVQPQQQQMHQLQQQKLFTEQPPIEQPVQASASVALQQQTEVQRTNAVGYACASDYFTNATGAQQSDSMQSPHASRGMQSSMGTQQHQLGYGAVGYACASDYFTNATGAQQSDSMQSPHASRGMQSSMGTQQHQLGYGNLPAATAAPNAHMQMQAAVSTCQRLNQPTSAYDIYRQPPSVKQQQPPIAHQHQSQQQQQPADVSRQSVSHISGTSTSPSMLSHLPGTSSSIPQLNASVSLQQQQANSAAYRRQQPSPMQQAAIAASAALSPFAMALPATSSSTYFQTAQMQEQYMQMCRNTLLQQGGAASTAQPPQDTAAQVMRNYAHIFQAATNAYGSGMSGTYGAPPHAAYPTSASLVNGGTSSNASPLTTGMQQERARQQQTQQVGLNHGTQTQSCAVSVQQQNQQANIAAVAQQQLNSLYSNGSLTFGYGTPTVQQHTARQGQQVTQQNIPLGGVPQRQQQVKVANTASKKQQIKTFQQPPSVASSSRYPVLWQGIVALKTNEARIQMHRVGGNIEMLKRSLVQLATMSNNMPVIRINQRMRMEASQLESVQSKMTDEQSYIALICLSCGFNKDDIRNQSEMLKERFVDYLESKQAAGICNVGNEQHPSPNSIVHVFPPCEFATTFLQRNSPDLFETIRQQRANYLFVVITSAS</sequence>
<keyword evidence="5" id="KW-0804">Transcription</keyword>
<keyword evidence="2 7" id="KW-0694">RNA-binding</keyword>